<name>C0XIK7_LENH9</name>
<dbReference type="AlphaFoldDB" id="C0XIK7"/>
<keyword evidence="2" id="KW-1185">Reference proteome</keyword>
<dbReference type="EMBL" id="ACGP01000115">
    <property type="protein sequence ID" value="EEI24777.1"/>
    <property type="molecule type" value="Genomic_DNA"/>
</dbReference>
<gene>
    <name evidence="1" type="ORF">HMPREF0519_1068</name>
</gene>
<protein>
    <submittedName>
        <fullName evidence="1">Uncharacterized protein</fullName>
    </submittedName>
</protein>
<sequence>MTNEGTKIDRSTLASNGLTHSHIFVPFYFNKVKGVIKDETTRF</sequence>
<comment type="caution">
    <text evidence="1">The sequence shown here is derived from an EMBL/GenBank/DDBJ whole genome shotgun (WGS) entry which is preliminary data.</text>
</comment>
<evidence type="ECO:0000313" key="1">
    <source>
        <dbReference type="EMBL" id="EEI24777.1"/>
    </source>
</evidence>
<proteinExistence type="predicted"/>
<reference evidence="1 2" key="1">
    <citation type="submission" date="2009-01" db="EMBL/GenBank/DDBJ databases">
        <authorList>
            <person name="Qin X."/>
            <person name="Bachman B."/>
            <person name="Battles P."/>
            <person name="Bell A."/>
            <person name="Bess C."/>
            <person name="Bickham C."/>
            <person name="Chaboub L."/>
            <person name="Chen D."/>
            <person name="Coyle M."/>
            <person name="Deiros D.R."/>
            <person name="Dinh H."/>
            <person name="Forbes L."/>
            <person name="Fowler G."/>
            <person name="Francisco L."/>
            <person name="Fu Q."/>
            <person name="Gubbala S."/>
            <person name="Hale W."/>
            <person name="Han Y."/>
            <person name="Hemphill L."/>
            <person name="Highlander S.K."/>
            <person name="Hirani K."/>
            <person name="Hogues M."/>
            <person name="Jackson L."/>
            <person name="Jakkamsetti A."/>
            <person name="Javaid M."/>
            <person name="Jiang H."/>
            <person name="Korchina V."/>
            <person name="Kovar C."/>
            <person name="Lara F."/>
            <person name="Lee S."/>
            <person name="Mata R."/>
            <person name="Mathew T."/>
            <person name="Moen C."/>
            <person name="Morales K."/>
            <person name="Munidasa M."/>
            <person name="Nazareth L."/>
            <person name="Ngo R."/>
            <person name="Nguyen L."/>
            <person name="Okwuonu G."/>
            <person name="Ongeri F."/>
            <person name="Patil S."/>
            <person name="Petrosino J."/>
            <person name="Pham C."/>
            <person name="Pham P."/>
            <person name="Pu L.-L."/>
            <person name="Puazo M."/>
            <person name="Raj R."/>
            <person name="Reid J."/>
            <person name="Rouhana J."/>
            <person name="Saada N."/>
            <person name="Shang Y."/>
            <person name="Simmons D."/>
            <person name="Thornton R."/>
            <person name="Warren J."/>
            <person name="Weissenberger G."/>
            <person name="Zhang J."/>
            <person name="Zhang L."/>
            <person name="Zhou C."/>
            <person name="Zhu D."/>
            <person name="Muzny D."/>
            <person name="Worley K."/>
            <person name="Gibbs R."/>
        </authorList>
    </citation>
    <scope>NUCLEOTIDE SEQUENCE [LARGE SCALE GENOMIC DNA]</scope>
    <source>
        <strain evidence="2">ATCC 8290 / DSM 20176 / CCUG 30140 / JCM 1155 / KCTC 3500 / NBRC 15886 / NCIMB 8040 / NRRL B-1843 / 9</strain>
    </source>
</reference>
<dbReference type="Proteomes" id="UP000003752">
    <property type="component" value="Unassembled WGS sequence"/>
</dbReference>
<accession>C0XIK7</accession>
<evidence type="ECO:0000313" key="2">
    <source>
        <dbReference type="Proteomes" id="UP000003752"/>
    </source>
</evidence>
<organism evidence="1 2">
    <name type="scientific">Lentilactobacillus hilgardii (strain ATCC 8290 / DSM 20176 / CCUG 30140 / JCM 1155 / KCTC 3500 / NBRC 15886 / NCIMB 8040 / NRRL B-1843 / 9)</name>
    <dbReference type="NCBI Taxonomy" id="1423757"/>
    <lineage>
        <taxon>Bacteria</taxon>
        <taxon>Bacillati</taxon>
        <taxon>Bacillota</taxon>
        <taxon>Bacilli</taxon>
        <taxon>Lactobacillales</taxon>
        <taxon>Lactobacillaceae</taxon>
        <taxon>Lentilactobacillus</taxon>
    </lineage>
</organism>
<dbReference type="HOGENOM" id="CLU_3235088_0_0_9"/>